<evidence type="ECO:0000256" key="4">
    <source>
        <dbReference type="ARBA" id="ARBA00022989"/>
    </source>
</evidence>
<reference evidence="7" key="1">
    <citation type="submission" date="2018-11" db="EMBL/GenBank/DDBJ databases">
        <authorList>
            <consortium name="Pathogen Informatics"/>
        </authorList>
    </citation>
    <scope>NUCLEOTIDE SEQUENCE</scope>
</reference>
<comment type="subcellular location">
    <subcellularLocation>
        <location evidence="1">Membrane</location>
        <topology evidence="1">Multi-pass membrane protein</topology>
    </subcellularLocation>
</comment>
<protein>
    <recommendedName>
        <fullName evidence="6">Polycystin domain-containing protein</fullName>
    </recommendedName>
</protein>
<keyword evidence="4" id="KW-1133">Transmembrane helix</keyword>
<dbReference type="AlphaFoldDB" id="A0A448X683"/>
<comment type="caution">
    <text evidence="7">The sequence shown here is derived from an EMBL/GenBank/DDBJ whole genome shotgun (WGS) entry which is preliminary data.</text>
</comment>
<dbReference type="EMBL" id="CAAALY010099993">
    <property type="protein sequence ID" value="VEL29063.1"/>
    <property type="molecule type" value="Genomic_DNA"/>
</dbReference>
<accession>A0A448X683</accession>
<comment type="similarity">
    <text evidence="2">Belongs to the polycystin family.</text>
</comment>
<keyword evidence="8" id="KW-1185">Reference proteome</keyword>
<sequence>MLPTIWTYWNSSFLDSDTYWGDQGYYSGAGAYVDLSRNLEKTTQIIKDLFENLWLDRATRAVFLQFTLYNPNMNIFCTCRSVTGRLRPLFLDRNVCKWDTCRLFP</sequence>
<name>A0A448X683_9PLAT</name>
<dbReference type="GO" id="GO:0050982">
    <property type="term" value="P:detection of mechanical stimulus"/>
    <property type="evidence" value="ECO:0007669"/>
    <property type="project" value="TreeGrafter"/>
</dbReference>
<gene>
    <name evidence="7" type="ORF">PXEA_LOCUS22503</name>
</gene>
<keyword evidence="3" id="KW-0812">Transmembrane</keyword>
<evidence type="ECO:0000256" key="2">
    <source>
        <dbReference type="ARBA" id="ARBA00007200"/>
    </source>
</evidence>
<dbReference type="PANTHER" id="PTHR10877">
    <property type="entry name" value="POLYCYSTIN FAMILY MEMBER"/>
    <property type="match status" value="1"/>
</dbReference>
<dbReference type="Proteomes" id="UP000784294">
    <property type="component" value="Unassembled WGS sequence"/>
</dbReference>
<evidence type="ECO:0000313" key="7">
    <source>
        <dbReference type="EMBL" id="VEL29063.1"/>
    </source>
</evidence>
<dbReference type="Pfam" id="PF20519">
    <property type="entry name" value="Polycystin_dom"/>
    <property type="match status" value="1"/>
</dbReference>
<evidence type="ECO:0000256" key="3">
    <source>
        <dbReference type="ARBA" id="ARBA00022692"/>
    </source>
</evidence>
<dbReference type="PANTHER" id="PTHR10877:SF183">
    <property type="entry name" value="AT14535P-RELATED"/>
    <property type="match status" value="1"/>
</dbReference>
<evidence type="ECO:0000259" key="6">
    <source>
        <dbReference type="Pfam" id="PF20519"/>
    </source>
</evidence>
<feature type="domain" description="Polycystin" evidence="6">
    <location>
        <begin position="4"/>
        <end position="80"/>
    </location>
</feature>
<dbReference type="OrthoDB" id="6285528at2759"/>
<evidence type="ECO:0000313" key="8">
    <source>
        <dbReference type="Proteomes" id="UP000784294"/>
    </source>
</evidence>
<keyword evidence="5" id="KW-0472">Membrane</keyword>
<dbReference type="InterPro" id="IPR051223">
    <property type="entry name" value="Polycystin"/>
</dbReference>
<evidence type="ECO:0000256" key="5">
    <source>
        <dbReference type="ARBA" id="ARBA00023136"/>
    </source>
</evidence>
<dbReference type="GO" id="GO:0016020">
    <property type="term" value="C:membrane"/>
    <property type="evidence" value="ECO:0007669"/>
    <property type="project" value="UniProtKB-SubCell"/>
</dbReference>
<dbReference type="InterPro" id="IPR046791">
    <property type="entry name" value="Polycystin_dom"/>
</dbReference>
<proteinExistence type="inferred from homology"/>
<evidence type="ECO:0000256" key="1">
    <source>
        <dbReference type="ARBA" id="ARBA00004141"/>
    </source>
</evidence>
<organism evidence="7 8">
    <name type="scientific">Protopolystoma xenopodis</name>
    <dbReference type="NCBI Taxonomy" id="117903"/>
    <lineage>
        <taxon>Eukaryota</taxon>
        <taxon>Metazoa</taxon>
        <taxon>Spiralia</taxon>
        <taxon>Lophotrochozoa</taxon>
        <taxon>Platyhelminthes</taxon>
        <taxon>Monogenea</taxon>
        <taxon>Polyopisthocotylea</taxon>
        <taxon>Polystomatidea</taxon>
        <taxon>Polystomatidae</taxon>
        <taxon>Protopolystoma</taxon>
    </lineage>
</organism>
<dbReference type="GO" id="GO:0005262">
    <property type="term" value="F:calcium channel activity"/>
    <property type="evidence" value="ECO:0007669"/>
    <property type="project" value="TreeGrafter"/>
</dbReference>